<comment type="caution">
    <text evidence="2">The sequence shown here is derived from an EMBL/GenBank/DDBJ whole genome shotgun (WGS) entry which is preliminary data.</text>
</comment>
<dbReference type="Gene3D" id="1.20.1280.50">
    <property type="match status" value="1"/>
</dbReference>
<evidence type="ECO:0000313" key="2">
    <source>
        <dbReference type="EMBL" id="KAL0063412.1"/>
    </source>
</evidence>
<dbReference type="InterPro" id="IPR032675">
    <property type="entry name" value="LRR_dom_sf"/>
</dbReference>
<dbReference type="Proteomes" id="UP001437256">
    <property type="component" value="Unassembled WGS sequence"/>
</dbReference>
<dbReference type="SUPFAM" id="SSF52047">
    <property type="entry name" value="RNI-like"/>
    <property type="match status" value="1"/>
</dbReference>
<organism evidence="2 3">
    <name type="scientific">Marasmius tenuissimus</name>
    <dbReference type="NCBI Taxonomy" id="585030"/>
    <lineage>
        <taxon>Eukaryota</taxon>
        <taxon>Fungi</taxon>
        <taxon>Dikarya</taxon>
        <taxon>Basidiomycota</taxon>
        <taxon>Agaricomycotina</taxon>
        <taxon>Agaricomycetes</taxon>
        <taxon>Agaricomycetidae</taxon>
        <taxon>Agaricales</taxon>
        <taxon>Marasmiineae</taxon>
        <taxon>Marasmiaceae</taxon>
        <taxon>Marasmius</taxon>
    </lineage>
</organism>
<sequence>MASTLGRKADCKNRTILLISFSLKSQNKDLIAHQHKEAAAITALPVEILTIIFTYCAFRPCWPLGAAGKWFHFSHVCRRWRDVALDAPGVWACPDFECPVWALQMLERSKAASLDLTWRYGSAEGNKAFYKSLGQIDRVVGLRITAPLKEHIFTLVIDRLVKPAPRLRSLHLTSHSPTAEVLFLPTFLGGHSPLLTDLIVDGPFISWDSSLWRNNLSVLKVNYSAGGLNHASSNFSHFLLALTHMPNLKELDLHRSMPSCPVLPSKDPIVPLRCLRSLRLSNASVADISYFFDHIHFPALPLHLDLYGIEVPSHTSVHEQIIPSLQRAFPSINGNLFNFLYVANADFEAWACTCCNISECFARCHSKHAFVRVHFATDYPDVTSFENVIRSLPLGGVCSLWLQAHTIGHQFEMVVYKKLQNLTALKITGSAAAEVTKALWEMAPDTSEEIFPRLYAVEMHTVHFDELLFLGLQSWLRQRIGYCRGIQIMVLRHCIIEQEKLTQIRTLIEVDNGFPDSL</sequence>
<keyword evidence="3" id="KW-1185">Reference proteome</keyword>
<dbReference type="Gene3D" id="3.80.10.10">
    <property type="entry name" value="Ribonuclease Inhibitor"/>
    <property type="match status" value="1"/>
</dbReference>
<dbReference type="SUPFAM" id="SSF81383">
    <property type="entry name" value="F-box domain"/>
    <property type="match status" value="1"/>
</dbReference>
<evidence type="ECO:0000259" key="1">
    <source>
        <dbReference type="Pfam" id="PF12937"/>
    </source>
</evidence>
<reference evidence="2 3" key="1">
    <citation type="submission" date="2024-05" db="EMBL/GenBank/DDBJ databases">
        <title>A draft genome resource for the thread blight pathogen Marasmius tenuissimus strain MS-2.</title>
        <authorList>
            <person name="Yulfo-Soto G.E."/>
            <person name="Baruah I.K."/>
            <person name="Amoako-Attah I."/>
            <person name="Bukari Y."/>
            <person name="Meinhardt L.W."/>
            <person name="Bailey B.A."/>
            <person name="Cohen S.P."/>
        </authorList>
    </citation>
    <scope>NUCLEOTIDE SEQUENCE [LARGE SCALE GENOMIC DNA]</scope>
    <source>
        <strain evidence="2 3">MS-2</strain>
    </source>
</reference>
<dbReference type="EMBL" id="JBBXMP010000082">
    <property type="protein sequence ID" value="KAL0063412.1"/>
    <property type="molecule type" value="Genomic_DNA"/>
</dbReference>
<name>A0ABR2ZQK7_9AGAR</name>
<gene>
    <name evidence="2" type="ORF">AAF712_009721</name>
</gene>
<feature type="domain" description="F-box" evidence="1">
    <location>
        <begin position="42"/>
        <end position="96"/>
    </location>
</feature>
<proteinExistence type="predicted"/>
<dbReference type="InterPro" id="IPR036047">
    <property type="entry name" value="F-box-like_dom_sf"/>
</dbReference>
<protein>
    <recommendedName>
        <fullName evidence="1">F-box domain-containing protein</fullName>
    </recommendedName>
</protein>
<evidence type="ECO:0000313" key="3">
    <source>
        <dbReference type="Proteomes" id="UP001437256"/>
    </source>
</evidence>
<dbReference type="InterPro" id="IPR001810">
    <property type="entry name" value="F-box_dom"/>
</dbReference>
<accession>A0ABR2ZQK7</accession>
<dbReference type="Pfam" id="PF12937">
    <property type="entry name" value="F-box-like"/>
    <property type="match status" value="1"/>
</dbReference>